<keyword evidence="9" id="KW-1185">Reference proteome</keyword>
<dbReference type="EMBL" id="LT605205">
    <property type="protein sequence ID" value="SCD20249.1"/>
    <property type="molecule type" value="Genomic_DNA"/>
</dbReference>
<dbReference type="RefSeq" id="WP_076930143.1">
    <property type="nucleotide sequence ID" value="NZ_LT605205.1"/>
</dbReference>
<name>A0A1R3T2I6_9BACT</name>
<dbReference type="Pfam" id="PF14322">
    <property type="entry name" value="SusD-like_3"/>
    <property type="match status" value="1"/>
</dbReference>
<dbReference type="Pfam" id="PF07980">
    <property type="entry name" value="SusD_RagB"/>
    <property type="match status" value="1"/>
</dbReference>
<proteinExistence type="inferred from homology"/>
<keyword evidence="4" id="KW-0472">Membrane</keyword>
<organism evidence="8 9">
    <name type="scientific">Proteiniphilum saccharofermentans</name>
    <dbReference type="NCBI Taxonomy" id="1642647"/>
    <lineage>
        <taxon>Bacteria</taxon>
        <taxon>Pseudomonadati</taxon>
        <taxon>Bacteroidota</taxon>
        <taxon>Bacteroidia</taxon>
        <taxon>Bacteroidales</taxon>
        <taxon>Dysgonomonadaceae</taxon>
        <taxon>Proteiniphilum</taxon>
    </lineage>
</organism>
<dbReference type="AlphaFoldDB" id="A0A1R3T2I6"/>
<dbReference type="GO" id="GO:0009279">
    <property type="term" value="C:cell outer membrane"/>
    <property type="evidence" value="ECO:0007669"/>
    <property type="project" value="UniProtKB-SubCell"/>
</dbReference>
<feature type="domain" description="SusD-like N-terminal" evidence="7">
    <location>
        <begin position="95"/>
        <end position="215"/>
    </location>
</feature>
<evidence type="ECO:0000259" key="6">
    <source>
        <dbReference type="Pfam" id="PF07980"/>
    </source>
</evidence>
<evidence type="ECO:0000256" key="2">
    <source>
        <dbReference type="ARBA" id="ARBA00006275"/>
    </source>
</evidence>
<evidence type="ECO:0000256" key="5">
    <source>
        <dbReference type="ARBA" id="ARBA00023237"/>
    </source>
</evidence>
<dbReference type="InterPro" id="IPR011990">
    <property type="entry name" value="TPR-like_helical_dom_sf"/>
</dbReference>
<evidence type="ECO:0000313" key="8">
    <source>
        <dbReference type="EMBL" id="SCD20249.1"/>
    </source>
</evidence>
<accession>A0A1R3T2I6</accession>
<dbReference type="KEGG" id="psac:PSM36_1427"/>
<evidence type="ECO:0000256" key="1">
    <source>
        <dbReference type="ARBA" id="ARBA00004442"/>
    </source>
</evidence>
<dbReference type="InterPro" id="IPR033985">
    <property type="entry name" value="SusD-like_N"/>
</dbReference>
<dbReference type="Proteomes" id="UP000187464">
    <property type="component" value="Chromosome I"/>
</dbReference>
<comment type="similarity">
    <text evidence="2">Belongs to the SusD family.</text>
</comment>
<comment type="subcellular location">
    <subcellularLocation>
        <location evidence="1">Cell outer membrane</location>
    </subcellularLocation>
</comment>
<feature type="domain" description="RagB/SusD" evidence="6">
    <location>
        <begin position="312"/>
        <end position="576"/>
    </location>
</feature>
<sequence>MIKMNNIRNKSMIVVALSISFLLSCEDFIDLKPLDQITEENYWKSSSDLRNYMYQFYPRAFPNSAMIVDLATNSDEMIHGGSPSVILNGQRTIRTGRWTGEWRQIRDINIFFKNYEKCEDDFYSYKHYVGEAHFFRAWFYFELLKMYGDIPWYDEVLELDNDEKLMQPRDPRTEIIDNILDDLDKAVLFLDYRKDVGNCVINKEVALAFQTRVALFEGSWQKYHSGTQFSTPGIDPDKYFLKCVEAAEELIGGNYLVGIYETGKPDSDYYTMFGLENMGDINEVLLYKSFNLAEGFGNTVEGYLSYNAEQKGATWDLISSYLGKNGKPFDYLNLSGTSKGNDFLIQIAQNCDVRLKSTIYIPGDYRSVERNLIFDKPTIDAGVLQLCPTGFQIKKTTNPYSSGAAQSWEAGSQTGLIIFRFGEVLLNYAEAKYELDNSIVYEQLNLLRARVGMPNFTVNKQTEDPNLIDYGYPIPDELYEIRRERRVELALEGMRDEDLNRWAAHSLFKNKRPKGYPLNVAEFPDYNGNVDDNGLIDHYRQQLPNGYQFKENRDYLYSIPQDELTLNPNLTQNPGW</sequence>
<gene>
    <name evidence="8" type="ORF">PSM36_1427</name>
</gene>
<evidence type="ECO:0000259" key="7">
    <source>
        <dbReference type="Pfam" id="PF14322"/>
    </source>
</evidence>
<protein>
    <submittedName>
        <fullName evidence="8">SusD family</fullName>
    </submittedName>
</protein>
<dbReference type="SUPFAM" id="SSF48452">
    <property type="entry name" value="TPR-like"/>
    <property type="match status" value="1"/>
</dbReference>
<reference evidence="9" key="1">
    <citation type="submission" date="2016-08" db="EMBL/GenBank/DDBJ databases">
        <authorList>
            <person name="Wibberg D."/>
        </authorList>
    </citation>
    <scope>NUCLEOTIDE SEQUENCE [LARGE SCALE GENOMIC DNA]</scope>
</reference>
<evidence type="ECO:0000256" key="3">
    <source>
        <dbReference type="ARBA" id="ARBA00022729"/>
    </source>
</evidence>
<evidence type="ECO:0000313" key="9">
    <source>
        <dbReference type="Proteomes" id="UP000187464"/>
    </source>
</evidence>
<keyword evidence="5" id="KW-0998">Cell outer membrane</keyword>
<dbReference type="STRING" id="1642647.PSM36_1427"/>
<dbReference type="PROSITE" id="PS51257">
    <property type="entry name" value="PROKAR_LIPOPROTEIN"/>
    <property type="match status" value="1"/>
</dbReference>
<dbReference type="Gene3D" id="1.25.40.390">
    <property type="match status" value="1"/>
</dbReference>
<dbReference type="InterPro" id="IPR012944">
    <property type="entry name" value="SusD_RagB_dom"/>
</dbReference>
<evidence type="ECO:0000256" key="4">
    <source>
        <dbReference type="ARBA" id="ARBA00023136"/>
    </source>
</evidence>
<keyword evidence="3" id="KW-0732">Signal</keyword>